<evidence type="ECO:0000256" key="2">
    <source>
        <dbReference type="ARBA" id="ARBA00021099"/>
    </source>
</evidence>
<dbReference type="OrthoDB" id="4089664at2759"/>
<comment type="similarity">
    <text evidence="1">Belongs to the ATG10 family.</text>
</comment>
<protein>
    <recommendedName>
        <fullName evidence="2">Ubiquitin-like-conjugating enzyme ATG10</fullName>
    </recommendedName>
    <alternativeName>
        <fullName evidence="7">Autophagy-related protein 10</fullName>
    </alternativeName>
</protein>
<evidence type="ECO:0000256" key="6">
    <source>
        <dbReference type="ARBA" id="ARBA00023006"/>
    </source>
</evidence>
<evidence type="ECO:0000256" key="3">
    <source>
        <dbReference type="ARBA" id="ARBA00022679"/>
    </source>
</evidence>
<dbReference type="GO" id="GO:0000422">
    <property type="term" value="P:autophagy of mitochondrion"/>
    <property type="evidence" value="ECO:0007669"/>
    <property type="project" value="TreeGrafter"/>
</dbReference>
<keyword evidence="6" id="KW-0072">Autophagy</keyword>
<sequence length="227" mass="25025">MYGEGDALGGAVAGWTWADHPMAPGYGHLHRTAFVKERVDPTHPADSDSLLSTDDEWIVDMDDDPSAAPDTQSNTPVLTVQQYIVYSPTFQVPALYFTIHDSSGSPLPLDRLLSTTLFQRPFPMTTTATSSAILLPPPDSSLSEPEDAPAPFPLLSQGDHPILGTPCWYFHPCETSVAVKELMDAREREQEQGRQPGSGEKLEGEALWLRWLKTWFAVLSTVVEMRS</sequence>
<keyword evidence="3" id="KW-0808">Transferase</keyword>
<dbReference type="GO" id="GO:0061651">
    <property type="term" value="F:Atg12 conjugating enzyme activity"/>
    <property type="evidence" value="ECO:0007669"/>
    <property type="project" value="TreeGrafter"/>
</dbReference>
<evidence type="ECO:0000313" key="8">
    <source>
        <dbReference type="EMBL" id="KDQ14612.1"/>
    </source>
</evidence>
<dbReference type="GO" id="GO:0005829">
    <property type="term" value="C:cytosol"/>
    <property type="evidence" value="ECO:0007669"/>
    <property type="project" value="TreeGrafter"/>
</dbReference>
<dbReference type="PANTHER" id="PTHR14957">
    <property type="entry name" value="UBIQUITIN-LIKE-CONJUGATING ENZYME ATG10"/>
    <property type="match status" value="1"/>
</dbReference>
<dbReference type="GO" id="GO:0000045">
    <property type="term" value="P:autophagosome assembly"/>
    <property type="evidence" value="ECO:0007669"/>
    <property type="project" value="TreeGrafter"/>
</dbReference>
<dbReference type="STRING" id="930990.A0A067MRV9"/>
<accession>A0A067MRV9</accession>
<dbReference type="EMBL" id="KL198036">
    <property type="protein sequence ID" value="KDQ14612.1"/>
    <property type="molecule type" value="Genomic_DNA"/>
</dbReference>
<evidence type="ECO:0000256" key="4">
    <source>
        <dbReference type="ARBA" id="ARBA00022786"/>
    </source>
</evidence>
<gene>
    <name evidence="8" type="ORF">BOTBODRAFT_32364</name>
</gene>
<keyword evidence="5" id="KW-0653">Protein transport</keyword>
<dbReference type="PANTHER" id="PTHR14957:SF1">
    <property type="entry name" value="UBIQUITIN-LIKE-CONJUGATING ENZYME ATG10"/>
    <property type="match status" value="1"/>
</dbReference>
<dbReference type="Proteomes" id="UP000027195">
    <property type="component" value="Unassembled WGS sequence"/>
</dbReference>
<reference evidence="9" key="1">
    <citation type="journal article" date="2014" name="Proc. Natl. Acad. Sci. U.S.A.">
        <title>Extensive sampling of basidiomycete genomes demonstrates inadequacy of the white-rot/brown-rot paradigm for wood decay fungi.</title>
        <authorList>
            <person name="Riley R."/>
            <person name="Salamov A.A."/>
            <person name="Brown D.W."/>
            <person name="Nagy L.G."/>
            <person name="Floudas D."/>
            <person name="Held B.W."/>
            <person name="Levasseur A."/>
            <person name="Lombard V."/>
            <person name="Morin E."/>
            <person name="Otillar R."/>
            <person name="Lindquist E.A."/>
            <person name="Sun H."/>
            <person name="LaButti K.M."/>
            <person name="Schmutz J."/>
            <person name="Jabbour D."/>
            <person name="Luo H."/>
            <person name="Baker S.E."/>
            <person name="Pisabarro A.G."/>
            <person name="Walton J.D."/>
            <person name="Blanchette R.A."/>
            <person name="Henrissat B."/>
            <person name="Martin F."/>
            <person name="Cullen D."/>
            <person name="Hibbett D.S."/>
            <person name="Grigoriev I.V."/>
        </authorList>
    </citation>
    <scope>NUCLEOTIDE SEQUENCE [LARGE SCALE GENOMIC DNA]</scope>
    <source>
        <strain evidence="9">FD-172 SS1</strain>
    </source>
</reference>
<dbReference type="InParanoid" id="A0A067MRV9"/>
<dbReference type="GO" id="GO:0015031">
    <property type="term" value="P:protein transport"/>
    <property type="evidence" value="ECO:0007669"/>
    <property type="project" value="UniProtKB-KW"/>
</dbReference>
<evidence type="ECO:0000256" key="7">
    <source>
        <dbReference type="ARBA" id="ARBA00029833"/>
    </source>
</evidence>
<organism evidence="8 9">
    <name type="scientific">Botryobasidium botryosum (strain FD-172 SS1)</name>
    <dbReference type="NCBI Taxonomy" id="930990"/>
    <lineage>
        <taxon>Eukaryota</taxon>
        <taxon>Fungi</taxon>
        <taxon>Dikarya</taxon>
        <taxon>Basidiomycota</taxon>
        <taxon>Agaricomycotina</taxon>
        <taxon>Agaricomycetes</taxon>
        <taxon>Cantharellales</taxon>
        <taxon>Botryobasidiaceae</taxon>
        <taxon>Botryobasidium</taxon>
    </lineage>
</organism>
<keyword evidence="4" id="KW-0833">Ubl conjugation pathway</keyword>
<dbReference type="Gene3D" id="3.30.1460.50">
    <property type="match status" value="1"/>
</dbReference>
<dbReference type="HOGENOM" id="CLU_072332_2_0_1"/>
<proteinExistence type="inferred from homology"/>
<dbReference type="AlphaFoldDB" id="A0A067MRV9"/>
<dbReference type="InterPro" id="IPR007135">
    <property type="entry name" value="Atg3/Atg10"/>
</dbReference>
<evidence type="ECO:0000256" key="5">
    <source>
        <dbReference type="ARBA" id="ARBA00022927"/>
    </source>
</evidence>
<dbReference type="Pfam" id="PF03987">
    <property type="entry name" value="Autophagy_act_C"/>
    <property type="match status" value="1"/>
</dbReference>
<keyword evidence="9" id="KW-1185">Reference proteome</keyword>
<name>A0A067MRV9_BOTB1</name>
<evidence type="ECO:0000256" key="1">
    <source>
        <dbReference type="ARBA" id="ARBA00005696"/>
    </source>
</evidence>
<evidence type="ECO:0000313" key="9">
    <source>
        <dbReference type="Proteomes" id="UP000027195"/>
    </source>
</evidence>
<keyword evidence="5" id="KW-0813">Transport</keyword>
<dbReference type="GO" id="GO:0032446">
    <property type="term" value="P:protein modification by small protein conjugation"/>
    <property type="evidence" value="ECO:0007669"/>
    <property type="project" value="TreeGrafter"/>
</dbReference>